<dbReference type="Pfam" id="PF00756">
    <property type="entry name" value="Esterase"/>
    <property type="match status" value="1"/>
</dbReference>
<keyword evidence="1" id="KW-0732">Signal</keyword>
<dbReference type="STRING" id="234267.Acid_1148"/>
<dbReference type="InterPro" id="IPR029058">
    <property type="entry name" value="AB_hydrolase_fold"/>
</dbReference>
<dbReference type="eggNOG" id="COG4099">
    <property type="taxonomic scope" value="Bacteria"/>
</dbReference>
<dbReference type="HOGENOM" id="CLU_585117_0_0_0"/>
<accession>Q029Y4</accession>
<dbReference type="InParanoid" id="Q029Y4"/>
<protein>
    <submittedName>
        <fullName evidence="2">Putative esterase</fullName>
    </submittedName>
</protein>
<dbReference type="Gene3D" id="3.40.50.1820">
    <property type="entry name" value="alpha/beta hydrolase"/>
    <property type="match status" value="1"/>
</dbReference>
<dbReference type="KEGG" id="sus:Acid_1148"/>
<dbReference type="SUPFAM" id="SSF53474">
    <property type="entry name" value="alpha/beta-Hydrolases"/>
    <property type="match status" value="1"/>
</dbReference>
<gene>
    <name evidence="2" type="ordered locus">Acid_1148</name>
</gene>
<dbReference type="InterPro" id="IPR050955">
    <property type="entry name" value="Plant_Biomass_Hydrol_Est"/>
</dbReference>
<dbReference type="EMBL" id="CP000473">
    <property type="protein sequence ID" value="ABJ82142.1"/>
    <property type="molecule type" value="Genomic_DNA"/>
</dbReference>
<dbReference type="AlphaFoldDB" id="Q029Y4"/>
<organism evidence="2">
    <name type="scientific">Solibacter usitatus (strain Ellin6076)</name>
    <dbReference type="NCBI Taxonomy" id="234267"/>
    <lineage>
        <taxon>Bacteria</taxon>
        <taxon>Pseudomonadati</taxon>
        <taxon>Acidobacteriota</taxon>
        <taxon>Terriglobia</taxon>
        <taxon>Bryobacterales</taxon>
        <taxon>Solibacteraceae</taxon>
        <taxon>Candidatus Solibacter</taxon>
    </lineage>
</organism>
<evidence type="ECO:0000313" key="2">
    <source>
        <dbReference type="EMBL" id="ABJ82142.1"/>
    </source>
</evidence>
<sequence length="467" mass="50178" precursor="true">MKCLWLLVFGAGLSAQDAGIVLRTSVTYNTQKATLQLTEEQRKQADELSRQAQQANQAGKYGDAMRSLYHGLAVMRKVEWTPAFEFASSLQGKLDHAIVEPGAQVNVMLTALYAAPGGKLNASLVLMPGEKQLGSAEVDSSAMPFHKRVDLAGVPPGDYTIELRLPGTGVGKSLPVHVDTLGEPVQRLRARLAKAPKKDGVATAEYALALYDRADAGELNPARVKFREEFAAAEAIVNALEAGKDPFAGKHGDSHRAYRSAVDNTLQPYRLFIPETYDGSKPTPLVVALHGMGGDENSMFDSYANGLLKREAERLGFMVVCPKGRDSASMYRGSAEQDVLDVLAEVRRNYRVDAARIYLMGHSMGAYGTWSTAMDHPDIFAALGPISGGGSAAGMVKIRHIPQYVVHGDDDRTVSVTQSRTMVEAGKKAGAEIVYVEVPGGSHVGVAAPAFPGMLDFFAKQKKDAAQ</sequence>
<dbReference type="PANTHER" id="PTHR43037">
    <property type="entry name" value="UNNAMED PRODUCT-RELATED"/>
    <property type="match status" value="1"/>
</dbReference>
<evidence type="ECO:0000256" key="1">
    <source>
        <dbReference type="ARBA" id="ARBA00022729"/>
    </source>
</evidence>
<dbReference type="PANTHER" id="PTHR43037:SF1">
    <property type="entry name" value="BLL1128 PROTEIN"/>
    <property type="match status" value="1"/>
</dbReference>
<dbReference type="InterPro" id="IPR000801">
    <property type="entry name" value="Esterase-like"/>
</dbReference>
<name>Q029Y4_SOLUE</name>
<reference evidence="2" key="1">
    <citation type="submission" date="2006-10" db="EMBL/GenBank/DDBJ databases">
        <title>Complete sequence of Solibacter usitatus Ellin6076.</title>
        <authorList>
            <consortium name="US DOE Joint Genome Institute"/>
            <person name="Copeland A."/>
            <person name="Lucas S."/>
            <person name="Lapidus A."/>
            <person name="Barry K."/>
            <person name="Detter J.C."/>
            <person name="Glavina del Rio T."/>
            <person name="Hammon N."/>
            <person name="Israni S."/>
            <person name="Dalin E."/>
            <person name="Tice H."/>
            <person name="Pitluck S."/>
            <person name="Thompson L.S."/>
            <person name="Brettin T."/>
            <person name="Bruce D."/>
            <person name="Han C."/>
            <person name="Tapia R."/>
            <person name="Gilna P."/>
            <person name="Schmutz J."/>
            <person name="Larimer F."/>
            <person name="Land M."/>
            <person name="Hauser L."/>
            <person name="Kyrpides N."/>
            <person name="Mikhailova N."/>
            <person name="Janssen P.H."/>
            <person name="Kuske C.R."/>
            <person name="Richardson P."/>
        </authorList>
    </citation>
    <scope>NUCLEOTIDE SEQUENCE</scope>
    <source>
        <strain evidence="2">Ellin6076</strain>
    </source>
</reference>
<proteinExistence type="predicted"/>
<dbReference type="ESTHER" id="solue-Q029Y4">
    <property type="family name" value="5_AlphaBeta_hydrolase"/>
</dbReference>
<dbReference type="OrthoDB" id="9795555at2"/>